<reference evidence="2 3" key="1">
    <citation type="submission" date="2019-03" db="EMBL/GenBank/DDBJ databases">
        <title>Rhodosporidium diobovatum UCD-FST 08-225 genome sequencing, assembly, and annotation.</title>
        <authorList>
            <person name="Fakankun I.U."/>
            <person name="Fristensky B."/>
            <person name="Levin D.B."/>
        </authorList>
    </citation>
    <scope>NUCLEOTIDE SEQUENCE [LARGE SCALE GENOMIC DNA]</scope>
    <source>
        <strain evidence="2 3">UCD-FST 08-225</strain>
    </source>
</reference>
<dbReference type="EMBL" id="SOZI01000053">
    <property type="protein sequence ID" value="TNY20976.1"/>
    <property type="molecule type" value="Genomic_DNA"/>
</dbReference>
<evidence type="ECO:0000313" key="2">
    <source>
        <dbReference type="EMBL" id="TNY20976.1"/>
    </source>
</evidence>
<evidence type="ECO:0000313" key="3">
    <source>
        <dbReference type="Proteomes" id="UP000311382"/>
    </source>
</evidence>
<dbReference type="Proteomes" id="UP000311382">
    <property type="component" value="Unassembled WGS sequence"/>
</dbReference>
<comment type="caution">
    <text evidence="2">The sequence shown here is derived from an EMBL/GenBank/DDBJ whole genome shotgun (WGS) entry which is preliminary data.</text>
</comment>
<accession>A0A5C5FXE2</accession>
<protein>
    <submittedName>
        <fullName evidence="2">Uncharacterized protein</fullName>
    </submittedName>
</protein>
<feature type="region of interest" description="Disordered" evidence="1">
    <location>
        <begin position="1"/>
        <end position="168"/>
    </location>
</feature>
<feature type="compositionally biased region" description="Basic residues" evidence="1">
    <location>
        <begin position="341"/>
        <end position="362"/>
    </location>
</feature>
<gene>
    <name evidence="2" type="ORF">DMC30DRAFT_376568</name>
</gene>
<keyword evidence="3" id="KW-1185">Reference proteome</keyword>
<feature type="region of interest" description="Disordered" evidence="1">
    <location>
        <begin position="285"/>
        <end position="391"/>
    </location>
</feature>
<sequence length="391" mass="43237">MRRQVRRVQEAKPSAPGSGDEAVQAALEQRLWTSPPTKRQEERRGCEGPNSRWPAPRGDQRALRARLALAPRPPKTDESRGPGVTALMSSSRLRGGYPAADGPASYKAAQSSRRNGRNAGCPPIRAAETARLTSDSADLAGVSGDPPFPTRPRKSPQLPTSPHPSQAYAHTGVRRPLDALATGALELLALVALARLPRPPRRPRPARRPRPLSQHGPADQADEPPLGRGQGPPRPRQVAPRRGSRRRRGVEGRAGRHCPPCRGRSRLCRHPRHVPLALPVHPALGQRARHDAAARRRHERRARCGAAPRRRRERRRRARPRGQLAPSLCGQLGTRPDHQAAHRPRVRHRRAQRRGLLGRRVRLQLWRAQGPRDSHPPARRAGKGRGPCRPP</sequence>
<feature type="compositionally biased region" description="Basic residues" evidence="1">
    <location>
        <begin position="295"/>
        <end position="320"/>
    </location>
</feature>
<feature type="region of interest" description="Disordered" evidence="1">
    <location>
        <begin position="198"/>
        <end position="264"/>
    </location>
</feature>
<organism evidence="2 3">
    <name type="scientific">Rhodotorula diobovata</name>
    <dbReference type="NCBI Taxonomy" id="5288"/>
    <lineage>
        <taxon>Eukaryota</taxon>
        <taxon>Fungi</taxon>
        <taxon>Dikarya</taxon>
        <taxon>Basidiomycota</taxon>
        <taxon>Pucciniomycotina</taxon>
        <taxon>Microbotryomycetes</taxon>
        <taxon>Sporidiobolales</taxon>
        <taxon>Sporidiobolaceae</taxon>
        <taxon>Rhodotorula</taxon>
    </lineage>
</organism>
<dbReference type="AlphaFoldDB" id="A0A5C5FXE2"/>
<feature type="non-terminal residue" evidence="2">
    <location>
        <position position="391"/>
    </location>
</feature>
<evidence type="ECO:0000256" key="1">
    <source>
        <dbReference type="SAM" id="MobiDB-lite"/>
    </source>
</evidence>
<feature type="compositionally biased region" description="Basic residues" evidence="1">
    <location>
        <begin position="198"/>
        <end position="210"/>
    </location>
</feature>
<name>A0A5C5FXE2_9BASI</name>
<proteinExistence type="predicted"/>